<dbReference type="InterPro" id="IPR027417">
    <property type="entry name" value="P-loop_NTPase"/>
</dbReference>
<dbReference type="Gene3D" id="1.10.150.300">
    <property type="entry name" value="TGS-like domain"/>
    <property type="match status" value="1"/>
</dbReference>
<dbReference type="EMBL" id="BARW01039786">
    <property type="protein sequence ID" value="GAJ22710.1"/>
    <property type="molecule type" value="Genomic_DNA"/>
</dbReference>
<dbReference type="PANTHER" id="PTHR23305">
    <property type="entry name" value="OBG GTPASE FAMILY"/>
    <property type="match status" value="1"/>
</dbReference>
<dbReference type="SUPFAM" id="SSF52540">
    <property type="entry name" value="P-loop containing nucleoside triphosphate hydrolases"/>
    <property type="match status" value="1"/>
</dbReference>
<dbReference type="GO" id="GO:0016887">
    <property type="term" value="F:ATP hydrolysis activity"/>
    <property type="evidence" value="ECO:0007669"/>
    <property type="project" value="TreeGrafter"/>
</dbReference>
<dbReference type="PANTHER" id="PTHR23305:SF18">
    <property type="entry name" value="OBG-TYPE G DOMAIN-CONTAINING PROTEIN"/>
    <property type="match status" value="1"/>
</dbReference>
<proteinExistence type="predicted"/>
<reference evidence="1" key="1">
    <citation type="journal article" date="2014" name="Front. Microbiol.">
        <title>High frequency of phylogenetically diverse reductive dehalogenase-homologous genes in deep subseafloor sedimentary metagenomes.</title>
        <authorList>
            <person name="Kawai M."/>
            <person name="Futagami T."/>
            <person name="Toyoda A."/>
            <person name="Takaki Y."/>
            <person name="Nishi S."/>
            <person name="Hori S."/>
            <person name="Arai W."/>
            <person name="Tsubouchi T."/>
            <person name="Morono Y."/>
            <person name="Uchiyama I."/>
            <person name="Ito T."/>
            <person name="Fujiyama A."/>
            <person name="Inagaki F."/>
            <person name="Takami H."/>
        </authorList>
    </citation>
    <scope>NUCLEOTIDE SEQUENCE</scope>
    <source>
        <strain evidence="1">Expedition CK06-06</strain>
    </source>
</reference>
<protein>
    <submittedName>
        <fullName evidence="1">Uncharacterized protein</fullName>
    </submittedName>
</protein>
<dbReference type="AlphaFoldDB" id="X1W1X4"/>
<organism evidence="1">
    <name type="scientific">marine sediment metagenome</name>
    <dbReference type="NCBI Taxonomy" id="412755"/>
    <lineage>
        <taxon>unclassified sequences</taxon>
        <taxon>metagenomes</taxon>
        <taxon>ecological metagenomes</taxon>
    </lineage>
</organism>
<evidence type="ECO:0000313" key="1">
    <source>
        <dbReference type="EMBL" id="GAJ22710.1"/>
    </source>
</evidence>
<gene>
    <name evidence="1" type="ORF">S12H4_60446</name>
</gene>
<comment type="caution">
    <text evidence="1">The sequence shown here is derived from an EMBL/GenBank/DDBJ whole genome shotgun (WGS) entry which is preliminary data.</text>
</comment>
<accession>X1W1X4</accession>
<name>X1W1X4_9ZZZZ</name>
<dbReference type="InterPro" id="IPR023192">
    <property type="entry name" value="TGS-like_dom_sf"/>
</dbReference>
<sequence length="91" mass="10356">MMTTNSNVDALINVVRAFTDESIPHIEGSVDVERDIATIDLELAFSDLALLERRLQRIDISLKGAKQLERQGLLREQEMLMKVKADLEKDM</sequence>
<feature type="non-terminal residue" evidence="1">
    <location>
        <position position="91"/>
    </location>
</feature>
<dbReference type="Gene3D" id="3.40.50.300">
    <property type="entry name" value="P-loop containing nucleotide triphosphate hydrolases"/>
    <property type="match status" value="1"/>
</dbReference>
<dbReference type="GO" id="GO:0005737">
    <property type="term" value="C:cytoplasm"/>
    <property type="evidence" value="ECO:0007669"/>
    <property type="project" value="TreeGrafter"/>
</dbReference>